<dbReference type="PANTHER" id="PTHR42789:SF1">
    <property type="entry name" value="D-ISOMER SPECIFIC 2-HYDROXYACID DEHYDROGENASE FAMILY PROTEIN (AFU_ORTHOLOGUE AFUA_6G10090)"/>
    <property type="match status" value="1"/>
</dbReference>
<dbReference type="EMBL" id="SLZW01000004">
    <property type="protein sequence ID" value="TCS63089.1"/>
    <property type="molecule type" value="Genomic_DNA"/>
</dbReference>
<evidence type="ECO:0000313" key="7">
    <source>
        <dbReference type="EMBL" id="TCS63089.1"/>
    </source>
</evidence>
<keyword evidence="8" id="KW-1185">Reference proteome</keyword>
<dbReference type="SUPFAM" id="SSF52283">
    <property type="entry name" value="Formate/glycerate dehydrogenase catalytic domain-like"/>
    <property type="match status" value="1"/>
</dbReference>
<dbReference type="GO" id="GO:0051287">
    <property type="term" value="F:NAD binding"/>
    <property type="evidence" value="ECO:0007669"/>
    <property type="project" value="InterPro"/>
</dbReference>
<dbReference type="InterPro" id="IPR006140">
    <property type="entry name" value="D-isomer_DH_NAD-bd"/>
</dbReference>
<proteinExistence type="inferred from homology"/>
<dbReference type="InterPro" id="IPR006139">
    <property type="entry name" value="D-isomer_2_OHA_DH_cat_dom"/>
</dbReference>
<comment type="caution">
    <text evidence="7">The sequence shown here is derived from an EMBL/GenBank/DDBJ whole genome shotgun (WGS) entry which is preliminary data.</text>
</comment>
<organism evidence="7 8">
    <name type="scientific">Varunaivibrio sulfuroxidans</name>
    <dbReference type="NCBI Taxonomy" id="1773489"/>
    <lineage>
        <taxon>Bacteria</taxon>
        <taxon>Pseudomonadati</taxon>
        <taxon>Pseudomonadota</taxon>
        <taxon>Alphaproteobacteria</taxon>
        <taxon>Rhodospirillales</taxon>
        <taxon>Magnetovibrionaceae</taxon>
        <taxon>Varunaivibrio</taxon>
    </lineage>
</organism>
<feature type="domain" description="D-isomer specific 2-hydroxyacid dehydrogenase NAD-binding" evidence="6">
    <location>
        <begin position="108"/>
        <end position="285"/>
    </location>
</feature>
<dbReference type="SUPFAM" id="SSF51735">
    <property type="entry name" value="NAD(P)-binding Rossmann-fold domains"/>
    <property type="match status" value="1"/>
</dbReference>
<dbReference type="AlphaFoldDB" id="A0A4R3JAR4"/>
<dbReference type="InterPro" id="IPR036291">
    <property type="entry name" value="NAD(P)-bd_dom_sf"/>
</dbReference>
<comment type="similarity">
    <text evidence="1 4">Belongs to the D-isomer specific 2-hydroxyacid dehydrogenase family.</text>
</comment>
<accession>A0A4R3JAR4</accession>
<evidence type="ECO:0000256" key="4">
    <source>
        <dbReference type="RuleBase" id="RU003719"/>
    </source>
</evidence>
<dbReference type="CDD" id="cd12173">
    <property type="entry name" value="PGDH_4"/>
    <property type="match status" value="1"/>
</dbReference>
<protein>
    <submittedName>
        <fullName evidence="7">(S)-sulfolactate dehydrogenase</fullName>
    </submittedName>
</protein>
<dbReference type="Pfam" id="PF02826">
    <property type="entry name" value="2-Hacid_dh_C"/>
    <property type="match status" value="1"/>
</dbReference>
<dbReference type="InterPro" id="IPR029753">
    <property type="entry name" value="D-isomer_DH_CS"/>
</dbReference>
<name>A0A4R3JAR4_9PROT</name>
<reference evidence="7 8" key="1">
    <citation type="submission" date="2019-03" db="EMBL/GenBank/DDBJ databases">
        <title>Genomic Encyclopedia of Type Strains, Phase IV (KMG-IV): sequencing the most valuable type-strain genomes for metagenomic binning, comparative biology and taxonomic classification.</title>
        <authorList>
            <person name="Goeker M."/>
        </authorList>
    </citation>
    <scope>NUCLEOTIDE SEQUENCE [LARGE SCALE GENOMIC DNA]</scope>
    <source>
        <strain evidence="7 8">DSM 101688</strain>
    </source>
</reference>
<dbReference type="PANTHER" id="PTHR42789">
    <property type="entry name" value="D-ISOMER SPECIFIC 2-HYDROXYACID DEHYDROGENASE FAMILY PROTEIN (AFU_ORTHOLOGUE AFUA_6G10090)"/>
    <property type="match status" value="1"/>
</dbReference>
<keyword evidence="2 4" id="KW-0560">Oxidoreductase</keyword>
<dbReference type="RefSeq" id="WP_132938819.1">
    <property type="nucleotide sequence ID" value="NZ_CP119676.1"/>
</dbReference>
<dbReference type="InterPro" id="IPR050857">
    <property type="entry name" value="D-2-hydroxyacid_DH"/>
</dbReference>
<dbReference type="GO" id="GO:0006564">
    <property type="term" value="P:L-serine biosynthetic process"/>
    <property type="evidence" value="ECO:0007669"/>
    <property type="project" value="UniProtKB-ARBA"/>
</dbReference>
<gene>
    <name evidence="7" type="ORF">EDD55_104182</name>
</gene>
<sequence>MADIVISEFMDEDAVATLADGYEVLYDPHLVDDPDALARAVCDAKALIVRNRTQVREKLLASAKVLKAVGRLGVGLDNIDLDACARRGIAVLPAKGANDDAVAEYVIATAMILLRGCYFGSAQVAAGRWPRQAMIGREIMGATIGFIGFGGIARATARRAKALGMKVAAYDPLLSKDADVWRDVRRCATLQEVLSAGEVVSVHVPLNAQTRGLIDAPALALMKEDAVLINTARGGVVDEDALVHALKSGKLQGAAMDVFEDEPLSVDGGKKYAGLDNIILTAHIAGVTAQSNVRVSALTAENVLRVLGG</sequence>
<dbReference type="FunFam" id="3.40.50.720:FF:000041">
    <property type="entry name" value="D-3-phosphoglycerate dehydrogenase"/>
    <property type="match status" value="1"/>
</dbReference>
<dbReference type="Proteomes" id="UP000295304">
    <property type="component" value="Unassembled WGS sequence"/>
</dbReference>
<dbReference type="PROSITE" id="PS00671">
    <property type="entry name" value="D_2_HYDROXYACID_DH_3"/>
    <property type="match status" value="1"/>
</dbReference>
<dbReference type="GO" id="GO:0004617">
    <property type="term" value="F:phosphoglycerate dehydrogenase activity"/>
    <property type="evidence" value="ECO:0007669"/>
    <property type="project" value="UniProtKB-ARBA"/>
</dbReference>
<evidence type="ECO:0000256" key="2">
    <source>
        <dbReference type="ARBA" id="ARBA00023002"/>
    </source>
</evidence>
<evidence type="ECO:0000313" key="8">
    <source>
        <dbReference type="Proteomes" id="UP000295304"/>
    </source>
</evidence>
<dbReference type="Pfam" id="PF00389">
    <property type="entry name" value="2-Hacid_dh"/>
    <property type="match status" value="1"/>
</dbReference>
<dbReference type="OrthoDB" id="9793626at2"/>
<keyword evidence="3" id="KW-0520">NAD</keyword>
<dbReference type="GO" id="GO:0047545">
    <property type="term" value="F:(S)-2-hydroxyglutarate dehydrogenase activity"/>
    <property type="evidence" value="ECO:0007669"/>
    <property type="project" value="UniProtKB-ARBA"/>
</dbReference>
<evidence type="ECO:0000256" key="3">
    <source>
        <dbReference type="ARBA" id="ARBA00023027"/>
    </source>
</evidence>
<evidence type="ECO:0000259" key="6">
    <source>
        <dbReference type="Pfam" id="PF02826"/>
    </source>
</evidence>
<evidence type="ECO:0000256" key="1">
    <source>
        <dbReference type="ARBA" id="ARBA00005854"/>
    </source>
</evidence>
<dbReference type="Gene3D" id="3.40.50.720">
    <property type="entry name" value="NAD(P)-binding Rossmann-like Domain"/>
    <property type="match status" value="2"/>
</dbReference>
<feature type="domain" description="D-isomer specific 2-hydroxyacid dehydrogenase catalytic" evidence="5">
    <location>
        <begin position="5"/>
        <end position="309"/>
    </location>
</feature>
<evidence type="ECO:0000259" key="5">
    <source>
        <dbReference type="Pfam" id="PF00389"/>
    </source>
</evidence>